<dbReference type="GO" id="GO:0006508">
    <property type="term" value="P:proteolysis"/>
    <property type="evidence" value="ECO:0007669"/>
    <property type="project" value="InterPro"/>
</dbReference>
<dbReference type="Proteomes" id="UP000504633">
    <property type="component" value="Unplaced"/>
</dbReference>
<dbReference type="InterPro" id="IPR018114">
    <property type="entry name" value="TRYPSIN_HIS"/>
</dbReference>
<dbReference type="PRINTS" id="PR00722">
    <property type="entry name" value="CHYMOTRYPSIN"/>
</dbReference>
<evidence type="ECO:0000313" key="4">
    <source>
        <dbReference type="RefSeq" id="XP_023163976.2"/>
    </source>
</evidence>
<dbReference type="OrthoDB" id="6339452at2759"/>
<dbReference type="PANTHER" id="PTHR24260:SF136">
    <property type="entry name" value="GH08193P-RELATED"/>
    <property type="match status" value="1"/>
</dbReference>
<dbReference type="PANTHER" id="PTHR24260">
    <property type="match status" value="1"/>
</dbReference>
<gene>
    <name evidence="4" type="primary">LOC111594759</name>
</gene>
<dbReference type="OMA" id="ANPEWIC"/>
<dbReference type="RefSeq" id="XP_023163976.2">
    <property type="nucleotide sequence ID" value="XM_023308208.2"/>
</dbReference>
<dbReference type="GO" id="GO:0004252">
    <property type="term" value="F:serine-type endopeptidase activity"/>
    <property type="evidence" value="ECO:0007669"/>
    <property type="project" value="InterPro"/>
</dbReference>
<dbReference type="InterPro" id="IPR043504">
    <property type="entry name" value="Peptidase_S1_PA_chymotrypsin"/>
</dbReference>
<dbReference type="SUPFAM" id="SSF50494">
    <property type="entry name" value="Trypsin-like serine proteases"/>
    <property type="match status" value="1"/>
</dbReference>
<evidence type="ECO:0000256" key="1">
    <source>
        <dbReference type="SAM" id="SignalP"/>
    </source>
</evidence>
<name>A0A6J1LEW6_DROHY</name>
<evidence type="ECO:0000313" key="3">
    <source>
        <dbReference type="Proteomes" id="UP000504633"/>
    </source>
</evidence>
<protein>
    <submittedName>
        <fullName evidence="4">Chymotrypsin-like elastase family member 1</fullName>
    </submittedName>
</protein>
<dbReference type="SMART" id="SM00020">
    <property type="entry name" value="Tryp_SPc"/>
    <property type="match status" value="1"/>
</dbReference>
<dbReference type="Pfam" id="PF00089">
    <property type="entry name" value="Trypsin"/>
    <property type="match status" value="1"/>
</dbReference>
<keyword evidence="3" id="KW-1185">Reference proteome</keyword>
<feature type="domain" description="Peptidase S1" evidence="2">
    <location>
        <begin position="108"/>
        <end position="344"/>
    </location>
</feature>
<dbReference type="PROSITE" id="PS50240">
    <property type="entry name" value="TRYPSIN_DOM"/>
    <property type="match status" value="1"/>
</dbReference>
<feature type="chain" id="PRO_5026651424" evidence="1">
    <location>
        <begin position="28"/>
        <end position="349"/>
    </location>
</feature>
<evidence type="ECO:0000259" key="2">
    <source>
        <dbReference type="PROSITE" id="PS50240"/>
    </source>
</evidence>
<accession>A0A6J1LEW6</accession>
<dbReference type="InterPro" id="IPR001314">
    <property type="entry name" value="Peptidase_S1A"/>
</dbReference>
<sequence length="349" mass="39184">MTSTNLKTMCCNIRIILILLLVALCNCYPTDTTSASVNCEYKCVQFEDCEGDVYLAERFETTEHVKYCNEAENTVCCQDEEPNRNISFSEKQCLAYSTIDGFCPTRLLISNSVTAVENEFPFMALIEVKNKSTDYTLVCGGALIDKMYVLTAAHCFDSTRNYPEYEIFVRLGAHKRTSSGTRYKAIETVHPDYSSDATADLSLLKLNMSVNILTNKVKPACIAQNSSSANGEYKVAGWGYVNKNQLADNLKTGWLVSVNITKCENLDVELNENRHICAKPHHKFGDVCENDSGGPLFTPYLNLANCLFEIYGVVSSGGNCNNNNSYTRHTRVSYYRDWIENVVWLKSNN</sequence>
<reference evidence="4" key="1">
    <citation type="submission" date="2025-08" db="UniProtKB">
        <authorList>
            <consortium name="RefSeq"/>
        </authorList>
    </citation>
    <scope>IDENTIFICATION</scope>
    <source>
        <strain evidence="4">15085-1641.00</strain>
        <tissue evidence="4">Whole body</tissue>
    </source>
</reference>
<dbReference type="InterPro" id="IPR009003">
    <property type="entry name" value="Peptidase_S1_PA"/>
</dbReference>
<dbReference type="Gene3D" id="2.40.10.10">
    <property type="entry name" value="Trypsin-like serine proteases"/>
    <property type="match status" value="1"/>
</dbReference>
<keyword evidence="1" id="KW-0732">Signal</keyword>
<dbReference type="PROSITE" id="PS00134">
    <property type="entry name" value="TRYPSIN_HIS"/>
    <property type="match status" value="1"/>
</dbReference>
<dbReference type="CDD" id="cd00190">
    <property type="entry name" value="Tryp_SPc"/>
    <property type="match status" value="1"/>
</dbReference>
<dbReference type="InterPro" id="IPR001254">
    <property type="entry name" value="Trypsin_dom"/>
</dbReference>
<dbReference type="AlphaFoldDB" id="A0A6J1LEW6"/>
<organism evidence="3 4">
    <name type="scientific">Drosophila hydei</name>
    <name type="common">Fruit fly</name>
    <dbReference type="NCBI Taxonomy" id="7224"/>
    <lineage>
        <taxon>Eukaryota</taxon>
        <taxon>Metazoa</taxon>
        <taxon>Ecdysozoa</taxon>
        <taxon>Arthropoda</taxon>
        <taxon>Hexapoda</taxon>
        <taxon>Insecta</taxon>
        <taxon>Pterygota</taxon>
        <taxon>Neoptera</taxon>
        <taxon>Endopterygota</taxon>
        <taxon>Diptera</taxon>
        <taxon>Brachycera</taxon>
        <taxon>Muscomorpha</taxon>
        <taxon>Ephydroidea</taxon>
        <taxon>Drosophilidae</taxon>
        <taxon>Drosophila</taxon>
    </lineage>
</organism>
<feature type="signal peptide" evidence="1">
    <location>
        <begin position="1"/>
        <end position="27"/>
    </location>
</feature>
<dbReference type="GeneID" id="111594759"/>
<dbReference type="KEGG" id="dhe:111594759"/>
<proteinExistence type="predicted"/>
<dbReference type="InterPro" id="IPR051333">
    <property type="entry name" value="CLIP_Serine_Protease"/>
</dbReference>